<sequence>MECCKLRSVGLYDGKVCLAEWGDKEGEPSSFQVLAECTELVYVRLRTLEAVASFRFLARALAVMAHYDMPVFAMASSAGSFSVVTGADASALQNVCKELSVFAEVTVEKEVEVICVQETAERKGEMSEKGLVTLLKDIPLLMVSSEEGSGSVSLTVRRKDRDKVLNLFFAC</sequence>
<evidence type="ECO:0000313" key="1">
    <source>
        <dbReference type="EMBL" id="ALB75679.1"/>
    </source>
</evidence>
<accession>A0A0M4BSP5</accession>
<name>A0A0M4BSP5_9BACT</name>
<keyword evidence="1" id="KW-0418">Kinase</keyword>
<organism evidence="1">
    <name type="scientific">uncultured bacterium 2M03</name>
    <dbReference type="NCBI Taxonomy" id="1701359"/>
    <lineage>
        <taxon>Bacteria</taxon>
        <taxon>environmental samples</taxon>
    </lineage>
</organism>
<dbReference type="GO" id="GO:0016301">
    <property type="term" value="F:kinase activity"/>
    <property type="evidence" value="ECO:0007669"/>
    <property type="project" value="UniProtKB-KW"/>
</dbReference>
<dbReference type="AlphaFoldDB" id="A0A0M4BSP5"/>
<dbReference type="EMBL" id="KT336242">
    <property type="protein sequence ID" value="ALB75679.1"/>
    <property type="molecule type" value="Genomic_DNA"/>
</dbReference>
<protein>
    <submittedName>
        <fullName evidence="1">Aspartokinase</fullName>
    </submittedName>
</protein>
<dbReference type="Gene3D" id="3.30.70.260">
    <property type="match status" value="2"/>
</dbReference>
<reference evidence="1" key="1">
    <citation type="journal article" date="2015" name="Proc. Natl. Acad. Sci. U.S.A.">
        <title>Functional metagenomic discovery of bacterial effectors in the human microbiome and isolation of commendamide, a GPCR G2A/132 agonist.</title>
        <authorList>
            <person name="Cohen L.J."/>
            <person name="Kang H.S."/>
            <person name="Chu J."/>
            <person name="Huang Y.H."/>
            <person name="Gordon E.A."/>
            <person name="Reddy B.V."/>
            <person name="Ternei M.A."/>
            <person name="Craig J.W."/>
            <person name="Brady S.F."/>
        </authorList>
    </citation>
    <scope>NUCLEOTIDE SEQUENCE</scope>
</reference>
<proteinExistence type="predicted"/>
<keyword evidence="1" id="KW-0808">Transferase</keyword>